<comment type="caution">
    <text evidence="2">The sequence shown here is derived from an EMBL/GenBank/DDBJ whole genome shotgun (WGS) entry which is preliminary data.</text>
</comment>
<evidence type="ECO:0000256" key="1">
    <source>
        <dbReference type="SAM" id="MobiDB-lite"/>
    </source>
</evidence>
<name>A0A060SCM0_PYCCI</name>
<evidence type="ECO:0000313" key="2">
    <source>
        <dbReference type="EMBL" id="CDO70029.1"/>
    </source>
</evidence>
<gene>
    <name evidence="2" type="ORF">BN946_scf184597.g3</name>
</gene>
<sequence length="192" mass="21095">MPTAKGNITHYVCYGRKVGELEDMINAARQATHRDHDRTAHDGLEAGGEVPGLGAANMAPDPSMSAPYDTARDPDVLMMKLYLVHQALADKDNKTKLLNKQIKFLMQTCGMFADNSSNNEETNRQDNDNDGGRSRGIRTYFKELPCQDVPLPPGLTYKSVARQARVGAAKVPSTQHYPAAVAFEGHVFPDHL</sequence>
<dbReference type="EMBL" id="CCBP010000063">
    <property type="protein sequence ID" value="CDO70029.1"/>
    <property type="molecule type" value="Genomic_DNA"/>
</dbReference>
<evidence type="ECO:0000313" key="3">
    <source>
        <dbReference type="Proteomes" id="UP000029665"/>
    </source>
</evidence>
<keyword evidence="3" id="KW-1185">Reference proteome</keyword>
<organism evidence="2 3">
    <name type="scientific">Pycnoporus cinnabarinus</name>
    <name type="common">Cinnabar-red polypore</name>
    <name type="synonym">Trametes cinnabarina</name>
    <dbReference type="NCBI Taxonomy" id="5643"/>
    <lineage>
        <taxon>Eukaryota</taxon>
        <taxon>Fungi</taxon>
        <taxon>Dikarya</taxon>
        <taxon>Basidiomycota</taxon>
        <taxon>Agaricomycotina</taxon>
        <taxon>Agaricomycetes</taxon>
        <taxon>Polyporales</taxon>
        <taxon>Polyporaceae</taxon>
        <taxon>Trametes</taxon>
    </lineage>
</organism>
<accession>A0A060SCM0</accession>
<feature type="region of interest" description="Disordered" evidence="1">
    <location>
        <begin position="114"/>
        <end position="136"/>
    </location>
</feature>
<dbReference type="HOGENOM" id="CLU_1415834_0_0_1"/>
<dbReference type="Proteomes" id="UP000029665">
    <property type="component" value="Unassembled WGS sequence"/>
</dbReference>
<protein>
    <submittedName>
        <fullName evidence="2">Uncharacterized protein</fullName>
    </submittedName>
</protein>
<reference evidence="2" key="1">
    <citation type="submission" date="2014-01" db="EMBL/GenBank/DDBJ databases">
        <title>The genome of the white-rot fungus Pycnoporus cinnabarinus: a basidiomycete model with a versatile arsenal for lignocellulosic biomass breakdown.</title>
        <authorList>
            <person name="Levasseur A."/>
            <person name="Lomascolo A."/>
            <person name="Ruiz-Duenas F.J."/>
            <person name="Uzan E."/>
            <person name="Piumi F."/>
            <person name="Kues U."/>
            <person name="Ram A.F.J."/>
            <person name="Murat C."/>
            <person name="Haon M."/>
            <person name="Benoit I."/>
            <person name="Arfi Y."/>
            <person name="Chevret D."/>
            <person name="Drula E."/>
            <person name="Kwon M.J."/>
            <person name="Gouret P."/>
            <person name="Lesage-Meessen L."/>
            <person name="Lombard V."/>
            <person name="Mariette J."/>
            <person name="Noirot C."/>
            <person name="Park J."/>
            <person name="Patyshakuliyeva A."/>
            <person name="Wieneger R.A.B."/>
            <person name="Wosten H.A.B."/>
            <person name="Martin F."/>
            <person name="Coutinho P.M."/>
            <person name="de Vries R."/>
            <person name="Martinez A.T."/>
            <person name="Klopp C."/>
            <person name="Pontarotti P."/>
            <person name="Henrissat B."/>
            <person name="Record E."/>
        </authorList>
    </citation>
    <scope>NUCLEOTIDE SEQUENCE [LARGE SCALE GENOMIC DNA]</scope>
    <source>
        <strain evidence="2">BRFM137</strain>
    </source>
</reference>
<feature type="compositionally biased region" description="Basic and acidic residues" evidence="1">
    <location>
        <begin position="121"/>
        <end position="133"/>
    </location>
</feature>
<proteinExistence type="predicted"/>
<dbReference type="AlphaFoldDB" id="A0A060SCM0"/>